<dbReference type="CDD" id="cd00397">
    <property type="entry name" value="DNA_BRE_C"/>
    <property type="match status" value="1"/>
</dbReference>
<keyword evidence="2" id="KW-0229">DNA integration</keyword>
<name>A0A1S2LT44_9BACI</name>
<dbReference type="InterPro" id="IPR002104">
    <property type="entry name" value="Integrase_catalytic"/>
</dbReference>
<evidence type="ECO:0000256" key="1">
    <source>
        <dbReference type="ARBA" id="ARBA00008857"/>
    </source>
</evidence>
<evidence type="ECO:0000256" key="4">
    <source>
        <dbReference type="ARBA" id="ARBA00023172"/>
    </source>
</evidence>
<dbReference type="InterPro" id="IPR011010">
    <property type="entry name" value="DNA_brk_join_enz"/>
</dbReference>
<protein>
    <recommendedName>
        <fullName evidence="10">Recombinase XerC</fullName>
    </recommendedName>
</protein>
<evidence type="ECO:0000313" key="8">
    <source>
        <dbReference type="EMBL" id="OIJ14535.1"/>
    </source>
</evidence>
<dbReference type="Gene3D" id="1.10.443.10">
    <property type="entry name" value="Intergrase catalytic core"/>
    <property type="match status" value="1"/>
</dbReference>
<organism evidence="8 9">
    <name type="scientific">Anaerobacillus arseniciselenatis</name>
    <dbReference type="NCBI Taxonomy" id="85682"/>
    <lineage>
        <taxon>Bacteria</taxon>
        <taxon>Bacillati</taxon>
        <taxon>Bacillota</taxon>
        <taxon>Bacilli</taxon>
        <taxon>Bacillales</taxon>
        <taxon>Bacillaceae</taxon>
        <taxon>Anaerobacillus</taxon>
    </lineage>
</organism>
<dbReference type="OrthoDB" id="974902at2"/>
<dbReference type="Pfam" id="PF00589">
    <property type="entry name" value="Phage_integrase"/>
    <property type="match status" value="1"/>
</dbReference>
<comment type="caution">
    <text evidence="8">The sequence shown here is derived from an EMBL/GenBank/DDBJ whole genome shotgun (WGS) entry which is preliminary data.</text>
</comment>
<dbReference type="InterPro" id="IPR050090">
    <property type="entry name" value="Tyrosine_recombinase_XerCD"/>
</dbReference>
<evidence type="ECO:0000256" key="3">
    <source>
        <dbReference type="ARBA" id="ARBA00023125"/>
    </source>
</evidence>
<feature type="domain" description="Core-binding (CB)" evidence="7">
    <location>
        <begin position="7"/>
        <end position="91"/>
    </location>
</feature>
<evidence type="ECO:0000256" key="2">
    <source>
        <dbReference type="ARBA" id="ARBA00022908"/>
    </source>
</evidence>
<gene>
    <name evidence="8" type="ORF">BKP35_06560</name>
</gene>
<dbReference type="PROSITE" id="PS51900">
    <property type="entry name" value="CB"/>
    <property type="match status" value="1"/>
</dbReference>
<evidence type="ECO:0000313" key="9">
    <source>
        <dbReference type="Proteomes" id="UP000180098"/>
    </source>
</evidence>
<feature type="domain" description="Tyr recombinase" evidence="6">
    <location>
        <begin position="110"/>
        <end position="272"/>
    </location>
</feature>
<proteinExistence type="inferred from homology"/>
<dbReference type="GO" id="GO:0015074">
    <property type="term" value="P:DNA integration"/>
    <property type="evidence" value="ECO:0007669"/>
    <property type="project" value="UniProtKB-KW"/>
</dbReference>
<keyword evidence="3 5" id="KW-0238">DNA-binding</keyword>
<dbReference type="InterPro" id="IPR044068">
    <property type="entry name" value="CB"/>
</dbReference>
<dbReference type="Pfam" id="PF13495">
    <property type="entry name" value="Phage_int_SAM_4"/>
    <property type="match status" value="1"/>
</dbReference>
<dbReference type="InterPro" id="IPR010998">
    <property type="entry name" value="Integrase_recombinase_N"/>
</dbReference>
<accession>A0A1S2LT44</accession>
<dbReference type="EMBL" id="MLQQ01000006">
    <property type="protein sequence ID" value="OIJ14535.1"/>
    <property type="molecule type" value="Genomic_DNA"/>
</dbReference>
<keyword evidence="9" id="KW-1185">Reference proteome</keyword>
<dbReference type="InterPro" id="IPR013762">
    <property type="entry name" value="Integrase-like_cat_sf"/>
</dbReference>
<dbReference type="SUPFAM" id="SSF56349">
    <property type="entry name" value="DNA breaking-rejoining enzymes"/>
    <property type="match status" value="1"/>
</dbReference>
<dbReference type="InterPro" id="IPR004107">
    <property type="entry name" value="Integrase_SAM-like_N"/>
</dbReference>
<dbReference type="PROSITE" id="PS51898">
    <property type="entry name" value="TYR_RECOMBINASE"/>
    <property type="match status" value="1"/>
</dbReference>
<evidence type="ECO:0000259" key="6">
    <source>
        <dbReference type="PROSITE" id="PS51898"/>
    </source>
</evidence>
<evidence type="ECO:0000256" key="5">
    <source>
        <dbReference type="PROSITE-ProRule" id="PRU01248"/>
    </source>
</evidence>
<sequence length="272" mass="31166">MGLRKNDHTEQIIDSFSDYLLAKGRSENTLKTYVGVLCTFSQWLEANDRSLVDVTSQDVQAYMNYLETEQRSASTINKIYNTINTFAKSINKSEIMNEIQRIEKDPRESNPPEPLDKNSLQQLLEKIKTDGNKRNIAIVYLLRHTGVRVSELCALHRSNIQLSNQTGKLIVRNNNGERVIPLPNECIQHVKEYLDSRDDQHEALFLSKSKKPLSVRTVQHTLQQYGVHPKKLRHTFCYELVGKGLDLSVVAQLAGHSDVNLTRQYVQDEKAM</sequence>
<dbReference type="Gene3D" id="1.10.150.130">
    <property type="match status" value="1"/>
</dbReference>
<keyword evidence="4" id="KW-0233">DNA recombination</keyword>
<dbReference type="AlphaFoldDB" id="A0A1S2LT44"/>
<dbReference type="PANTHER" id="PTHR30349:SF41">
    <property type="entry name" value="INTEGRASE_RECOMBINASE PROTEIN MJ0367-RELATED"/>
    <property type="match status" value="1"/>
</dbReference>
<dbReference type="RefSeq" id="WP_071312575.1">
    <property type="nucleotide sequence ID" value="NZ_MLQQ01000006.1"/>
</dbReference>
<comment type="similarity">
    <text evidence="1">Belongs to the 'phage' integrase family.</text>
</comment>
<dbReference type="Proteomes" id="UP000180098">
    <property type="component" value="Unassembled WGS sequence"/>
</dbReference>
<evidence type="ECO:0008006" key="10">
    <source>
        <dbReference type="Google" id="ProtNLM"/>
    </source>
</evidence>
<dbReference type="PANTHER" id="PTHR30349">
    <property type="entry name" value="PHAGE INTEGRASE-RELATED"/>
    <property type="match status" value="1"/>
</dbReference>
<dbReference type="GO" id="GO:0003677">
    <property type="term" value="F:DNA binding"/>
    <property type="evidence" value="ECO:0007669"/>
    <property type="project" value="UniProtKB-UniRule"/>
</dbReference>
<reference evidence="8 9" key="1">
    <citation type="submission" date="2016-10" db="EMBL/GenBank/DDBJ databases">
        <title>Draft genome sequences of four alkaliphilic bacteria belonging to the Anaerobacillus genus.</title>
        <authorList>
            <person name="Bassil N.M."/>
            <person name="Lloyd J.R."/>
        </authorList>
    </citation>
    <scope>NUCLEOTIDE SEQUENCE [LARGE SCALE GENOMIC DNA]</scope>
    <source>
        <strain evidence="8 9">DSM 15340</strain>
    </source>
</reference>
<evidence type="ECO:0000259" key="7">
    <source>
        <dbReference type="PROSITE" id="PS51900"/>
    </source>
</evidence>
<dbReference type="GO" id="GO:0006310">
    <property type="term" value="P:DNA recombination"/>
    <property type="evidence" value="ECO:0007669"/>
    <property type="project" value="UniProtKB-KW"/>
</dbReference>